<name>A0A8S3Q2E2_MYTED</name>
<organism evidence="1 2">
    <name type="scientific">Mytilus edulis</name>
    <name type="common">Blue mussel</name>
    <dbReference type="NCBI Taxonomy" id="6550"/>
    <lineage>
        <taxon>Eukaryota</taxon>
        <taxon>Metazoa</taxon>
        <taxon>Spiralia</taxon>
        <taxon>Lophotrochozoa</taxon>
        <taxon>Mollusca</taxon>
        <taxon>Bivalvia</taxon>
        <taxon>Autobranchia</taxon>
        <taxon>Pteriomorphia</taxon>
        <taxon>Mytilida</taxon>
        <taxon>Mytiloidea</taxon>
        <taxon>Mytilidae</taxon>
        <taxon>Mytilinae</taxon>
        <taxon>Mytilus</taxon>
    </lineage>
</organism>
<accession>A0A8S3Q2E2</accession>
<dbReference type="Proteomes" id="UP000683360">
    <property type="component" value="Unassembled WGS sequence"/>
</dbReference>
<reference evidence="1" key="1">
    <citation type="submission" date="2021-03" db="EMBL/GenBank/DDBJ databases">
        <authorList>
            <person name="Bekaert M."/>
        </authorList>
    </citation>
    <scope>NUCLEOTIDE SEQUENCE</scope>
</reference>
<dbReference type="AlphaFoldDB" id="A0A8S3Q2E2"/>
<comment type="caution">
    <text evidence="1">The sequence shown here is derived from an EMBL/GenBank/DDBJ whole genome shotgun (WGS) entry which is preliminary data.</text>
</comment>
<gene>
    <name evidence="1" type="ORF">MEDL_5434</name>
</gene>
<proteinExistence type="predicted"/>
<evidence type="ECO:0000313" key="1">
    <source>
        <dbReference type="EMBL" id="CAG2190103.1"/>
    </source>
</evidence>
<dbReference type="OrthoDB" id="6198961at2759"/>
<sequence>MKNLVKLRTQRKLEKLLAILLKLSQDYSDIHWKDVPDPSKFVEKYAVIKYDKKPYPGVVEDTRESNIFVNVTPGSTSSFTLNAEKEKNLAHSGILIVQTNMKLCWWTKKERSSTLYGNTLLNGILALVFKDEEQTSSGRLVLKRKKDSLNKPVLNPVKTASIKGMSIQETNEIDPYFCPNCQLFYPTPPSKNKGGEKTSRLPHSVNSRFNYCVLDTMSDSESFMSCSSKGSEEESSGYGDSQPGVGIQPFDLPYWIKPPTGEGTGGRCLPRKDLLRWSPKYCWRY</sequence>
<evidence type="ECO:0000313" key="2">
    <source>
        <dbReference type="Proteomes" id="UP000683360"/>
    </source>
</evidence>
<dbReference type="EMBL" id="CAJPWZ010000314">
    <property type="protein sequence ID" value="CAG2190103.1"/>
    <property type="molecule type" value="Genomic_DNA"/>
</dbReference>
<protein>
    <submittedName>
        <fullName evidence="1">Uncharacterized protein</fullName>
    </submittedName>
</protein>
<keyword evidence="2" id="KW-1185">Reference proteome</keyword>